<dbReference type="Pfam" id="PF09743">
    <property type="entry name" value="E3_UFM1_ligase"/>
    <property type="match status" value="1"/>
</dbReference>
<feature type="domain" description="E3 UFM1-protein ligase 1-like N-terminal" evidence="1">
    <location>
        <begin position="3"/>
        <end position="269"/>
    </location>
</feature>
<evidence type="ECO:0000259" key="1">
    <source>
        <dbReference type="Pfam" id="PF09743"/>
    </source>
</evidence>
<dbReference type="GO" id="GO:0034976">
    <property type="term" value="P:response to endoplasmic reticulum stress"/>
    <property type="evidence" value="ECO:0007669"/>
    <property type="project" value="TreeGrafter"/>
</dbReference>
<dbReference type="AlphaFoldDB" id="A0A8S1LVJ1"/>
<organism evidence="2 3">
    <name type="scientific">Paramecium primaurelia</name>
    <dbReference type="NCBI Taxonomy" id="5886"/>
    <lineage>
        <taxon>Eukaryota</taxon>
        <taxon>Sar</taxon>
        <taxon>Alveolata</taxon>
        <taxon>Ciliophora</taxon>
        <taxon>Intramacronucleata</taxon>
        <taxon>Oligohymenophorea</taxon>
        <taxon>Peniculida</taxon>
        <taxon>Parameciidae</taxon>
        <taxon>Paramecium</taxon>
    </lineage>
</organism>
<evidence type="ECO:0000313" key="3">
    <source>
        <dbReference type="Proteomes" id="UP000688137"/>
    </source>
</evidence>
<accession>A0A8S1LVJ1</accession>
<name>A0A8S1LVJ1_PARPR</name>
<dbReference type="EMBL" id="CAJJDM010000048">
    <property type="protein sequence ID" value="CAD8072050.1"/>
    <property type="molecule type" value="Genomic_DNA"/>
</dbReference>
<comment type="caution">
    <text evidence="2">The sequence shown here is derived from an EMBL/GenBank/DDBJ whole genome shotgun (WGS) entry which is preliminary data.</text>
</comment>
<dbReference type="GO" id="GO:0032434">
    <property type="term" value="P:regulation of proteasomal ubiquitin-dependent protein catabolic process"/>
    <property type="evidence" value="ECO:0007669"/>
    <property type="project" value="TreeGrafter"/>
</dbReference>
<reference evidence="2" key="1">
    <citation type="submission" date="2021-01" db="EMBL/GenBank/DDBJ databases">
        <authorList>
            <consortium name="Genoscope - CEA"/>
            <person name="William W."/>
        </authorList>
    </citation>
    <scope>NUCLEOTIDE SEQUENCE</scope>
</reference>
<dbReference type="Proteomes" id="UP000688137">
    <property type="component" value="Unassembled WGS sequence"/>
</dbReference>
<protein>
    <recommendedName>
        <fullName evidence="1">E3 UFM1-protein ligase 1-like N-terminal domain-containing protein</fullName>
    </recommendedName>
</protein>
<evidence type="ECO:0000313" key="2">
    <source>
        <dbReference type="EMBL" id="CAD8072050.1"/>
    </source>
</evidence>
<dbReference type="PANTHER" id="PTHR31057:SF0">
    <property type="entry name" value="E3 UFM1-PROTEIN LIGASE 1"/>
    <property type="match status" value="1"/>
</dbReference>
<dbReference type="GO" id="GO:0005789">
    <property type="term" value="C:endoplasmic reticulum membrane"/>
    <property type="evidence" value="ECO:0007669"/>
    <property type="project" value="TreeGrafter"/>
</dbReference>
<dbReference type="InterPro" id="IPR018611">
    <property type="entry name" value="Ufl1"/>
</dbReference>
<proteinExistence type="predicted"/>
<keyword evidence="3" id="KW-1185">Reference proteome</keyword>
<gene>
    <name evidence="2" type="ORF">PPRIM_AZ9-3.1.T0480184</name>
</gene>
<dbReference type="PANTHER" id="PTHR31057">
    <property type="entry name" value="E3 UFM1-PROTEIN LIGASE 1"/>
    <property type="match status" value="1"/>
</dbReference>
<dbReference type="GO" id="GO:0061666">
    <property type="term" value="F:UFM1 ligase activity"/>
    <property type="evidence" value="ECO:0007669"/>
    <property type="project" value="InterPro"/>
</dbReference>
<dbReference type="OMA" id="QKSGRVF"/>
<dbReference type="InterPro" id="IPR056579">
    <property type="entry name" value="Ufl1_N"/>
</dbReference>
<sequence>MEELFALQQQLAEIQETSTKYRLSDRIIIDLIEKLVKEYDLKVYHSTDGQSLVTPNQLSKEIHQLILSNKRVAVNQLPDILGIGFDKIEGQIEKDSNGWDVVRMQDEMMSHDYILNVCEEINEDLQQKSIISLQEIMQKYALPMQFVQKYVLQQVGTIIQGVLNEDKLTTVTYLEIITAKLCGILRATLSPVSFIKLNKDLEIQNSQKICEQLLITKQLDGKIISGQYVSSRFIQSQEAQVKSFFQQNSYVEYDKLYQQFFIQKPKEYLKQMFKDNVIFLDTCGFSRDALISKQDQIQELLINEGHTNLQEILPVILSDQDIETLFSLMQLNNCEYANFMIYNKTFLDKLALAFKDKIIESIYQNPQKLIEQQQNQDDTVQDIQASAGGFANKKNKKQQQPQKKKQQNKQELFTNKEITDLLTQKKLVEYNDCVDELFQFLQPRLSTLYEQIKIELFESKKSASSQVIQEIQKKIEDMALGLMITQRSLQKIQQDCHEVNTKVLVDNCLFGYRLLVENLVVITCKKYNIQLPQNLFADPNHPSVVNGQINFGLQKSGRVFLNKVALGEAILFLPKEQQKALKDTMELYTKKSLDILSQHTFFDVFNLKVQLDKKNDRNLLLFIKHHCKEYIKQRQNEIFDENVFNQIILAMSTDLGLYFVGNYDQQFYSALKQIVYELQSDKQIKTILNNIIHSINQQLEITAEAKELLELLKLL</sequence>
<dbReference type="GO" id="GO:1990592">
    <property type="term" value="P:protein K69-linked ufmylation"/>
    <property type="evidence" value="ECO:0007669"/>
    <property type="project" value="TreeGrafter"/>
</dbReference>